<sequence length="132" mass="15500">MFDIHNKDLNDVHKSCQGRLIQSRSFALSKTDDDRVEHESDDFHGHKDREATSTAFEQNLKVQSRFIFRKLQKTSGDMFLDAMRRKRRMLGRNENLRFRELYKPPEPVAVIFVIVVGLAVTLILTKSWPFFS</sequence>
<organism evidence="2 3">
    <name type="scientific">Plasmopara halstedii</name>
    <name type="common">Downy mildew of sunflower</name>
    <dbReference type="NCBI Taxonomy" id="4781"/>
    <lineage>
        <taxon>Eukaryota</taxon>
        <taxon>Sar</taxon>
        <taxon>Stramenopiles</taxon>
        <taxon>Oomycota</taxon>
        <taxon>Peronosporomycetes</taxon>
        <taxon>Peronosporales</taxon>
        <taxon>Peronosporaceae</taxon>
        <taxon>Plasmopara</taxon>
    </lineage>
</organism>
<dbReference type="GeneID" id="36400857"/>
<accession>A0A0N7L457</accession>
<keyword evidence="1" id="KW-0812">Transmembrane</keyword>
<dbReference type="OrthoDB" id="122760at2759"/>
<feature type="transmembrane region" description="Helical" evidence="1">
    <location>
        <begin position="107"/>
        <end position="125"/>
    </location>
</feature>
<dbReference type="EMBL" id="CCYD01000290">
    <property type="protein sequence ID" value="CEG37747.1"/>
    <property type="molecule type" value="Genomic_DNA"/>
</dbReference>
<keyword evidence="3" id="KW-1185">Reference proteome</keyword>
<evidence type="ECO:0000313" key="3">
    <source>
        <dbReference type="Proteomes" id="UP000054928"/>
    </source>
</evidence>
<dbReference type="Proteomes" id="UP000054928">
    <property type="component" value="Unassembled WGS sequence"/>
</dbReference>
<keyword evidence="1" id="KW-1133">Transmembrane helix</keyword>
<protein>
    <submittedName>
        <fullName evidence="2">Uncharacterized protein</fullName>
    </submittedName>
</protein>
<evidence type="ECO:0000256" key="1">
    <source>
        <dbReference type="SAM" id="Phobius"/>
    </source>
</evidence>
<dbReference type="RefSeq" id="XP_024574116.1">
    <property type="nucleotide sequence ID" value="XM_024723106.1"/>
</dbReference>
<proteinExistence type="predicted"/>
<name>A0A0N7L457_PLAHL</name>
<dbReference type="AlphaFoldDB" id="A0A0N7L457"/>
<reference evidence="3" key="1">
    <citation type="submission" date="2014-09" db="EMBL/GenBank/DDBJ databases">
        <authorList>
            <person name="Sharma Rahul"/>
            <person name="Thines Marco"/>
        </authorList>
    </citation>
    <scope>NUCLEOTIDE SEQUENCE [LARGE SCALE GENOMIC DNA]</scope>
</reference>
<evidence type="ECO:0000313" key="2">
    <source>
        <dbReference type="EMBL" id="CEG37747.1"/>
    </source>
</evidence>
<keyword evidence="1" id="KW-0472">Membrane</keyword>